<organism evidence="3 4">
    <name type="scientific">Caenorhabditis tropicalis</name>
    <dbReference type="NCBI Taxonomy" id="1561998"/>
    <lineage>
        <taxon>Eukaryota</taxon>
        <taxon>Metazoa</taxon>
        <taxon>Ecdysozoa</taxon>
        <taxon>Nematoda</taxon>
        <taxon>Chromadorea</taxon>
        <taxon>Rhabditida</taxon>
        <taxon>Rhabditina</taxon>
        <taxon>Rhabditomorpha</taxon>
        <taxon>Rhabditoidea</taxon>
        <taxon>Rhabditidae</taxon>
        <taxon>Peloderinae</taxon>
        <taxon>Caenorhabditis</taxon>
    </lineage>
</organism>
<feature type="domain" description="26S proteasome regulatory subunit RPN5 C-terminal" evidence="2">
    <location>
        <begin position="27"/>
        <end position="49"/>
    </location>
</feature>
<evidence type="ECO:0000259" key="2">
    <source>
        <dbReference type="Pfam" id="PF18098"/>
    </source>
</evidence>
<feature type="region of interest" description="Disordered" evidence="1">
    <location>
        <begin position="59"/>
        <end position="92"/>
    </location>
</feature>
<dbReference type="WBParaSite" id="Csp11.Scaffold492.g2116.t1">
    <property type="protein sequence ID" value="Csp11.Scaffold492.g2116.t1"/>
    <property type="gene ID" value="Csp11.Scaffold492.g2116"/>
</dbReference>
<evidence type="ECO:0000256" key="1">
    <source>
        <dbReference type="SAM" id="MobiDB-lite"/>
    </source>
</evidence>
<accession>A0A1I7T3Q0</accession>
<evidence type="ECO:0000313" key="3">
    <source>
        <dbReference type="Proteomes" id="UP000095282"/>
    </source>
</evidence>
<proteinExistence type="predicted"/>
<dbReference type="Pfam" id="PF18098">
    <property type="entry name" value="RPN5_C"/>
    <property type="match status" value="1"/>
</dbReference>
<feature type="compositionally biased region" description="Polar residues" evidence="1">
    <location>
        <begin position="76"/>
        <end position="89"/>
    </location>
</feature>
<dbReference type="eggNOG" id="KOG1498">
    <property type="taxonomic scope" value="Eukaryota"/>
</dbReference>
<dbReference type="Proteomes" id="UP000095282">
    <property type="component" value="Unplaced"/>
</dbReference>
<dbReference type="AlphaFoldDB" id="A0A1I7T3Q0"/>
<protein>
    <submittedName>
        <fullName evidence="4">RPN5_C domain-containing protein</fullName>
    </submittedName>
</protein>
<keyword evidence="3" id="KW-1185">Reference proteome</keyword>
<evidence type="ECO:0000313" key="4">
    <source>
        <dbReference type="WBParaSite" id="Csp11.Scaffold492.g2116.t1"/>
    </source>
</evidence>
<reference evidence="4" key="1">
    <citation type="submission" date="2016-11" db="UniProtKB">
        <authorList>
            <consortium name="WormBaseParasite"/>
        </authorList>
    </citation>
    <scope>IDENTIFICATION</scope>
</reference>
<dbReference type="STRING" id="1561998.A0A1I7T3Q0"/>
<dbReference type="InterPro" id="IPR040896">
    <property type="entry name" value="RPN5_C"/>
</dbReference>
<name>A0A1I7T3Q0_9PELO</name>
<sequence length="129" mass="14680">MRMIAKYYTQITFERLAELTYFPVGEMGKLTDTLNKVSHLILKEQMVHKNLDLSRPLNKHGAAGPMGEQCTEANGYAQQSLPPDPQGTNGAKKFGSLLREVQDLKLKFYDVMIRIGLYDRNSFVQSQRV</sequence>